<feature type="coiled-coil region" evidence="1">
    <location>
        <begin position="153"/>
        <end position="180"/>
    </location>
</feature>
<evidence type="ECO:0000313" key="4">
    <source>
        <dbReference type="Proteomes" id="UP000610303"/>
    </source>
</evidence>
<feature type="transmembrane region" description="Helical" evidence="2">
    <location>
        <begin position="91"/>
        <end position="108"/>
    </location>
</feature>
<evidence type="ECO:0000256" key="1">
    <source>
        <dbReference type="SAM" id="Coils"/>
    </source>
</evidence>
<reference evidence="3" key="2">
    <citation type="submission" date="2020-09" db="EMBL/GenBank/DDBJ databases">
        <authorList>
            <person name="Sun Q."/>
            <person name="Ohkuma M."/>
        </authorList>
    </citation>
    <scope>NUCLEOTIDE SEQUENCE</scope>
    <source>
        <strain evidence="3">JCM 3346</strain>
    </source>
</reference>
<evidence type="ECO:0000256" key="2">
    <source>
        <dbReference type="SAM" id="Phobius"/>
    </source>
</evidence>
<evidence type="ECO:0000313" key="3">
    <source>
        <dbReference type="EMBL" id="GGR34331.1"/>
    </source>
</evidence>
<feature type="transmembrane region" description="Helical" evidence="2">
    <location>
        <begin position="113"/>
        <end position="131"/>
    </location>
</feature>
<proteinExistence type="predicted"/>
<keyword evidence="2" id="KW-0812">Transmembrane</keyword>
<keyword evidence="1" id="KW-0175">Coiled coil</keyword>
<dbReference type="EMBL" id="BMRJ01000004">
    <property type="protein sequence ID" value="GGR34331.1"/>
    <property type="molecule type" value="Genomic_DNA"/>
</dbReference>
<organism evidence="3 4">
    <name type="scientific">Agromyces mediolanus</name>
    <name type="common">Corynebacterium mediolanum</name>
    <dbReference type="NCBI Taxonomy" id="41986"/>
    <lineage>
        <taxon>Bacteria</taxon>
        <taxon>Bacillati</taxon>
        <taxon>Actinomycetota</taxon>
        <taxon>Actinomycetes</taxon>
        <taxon>Micrococcales</taxon>
        <taxon>Microbacteriaceae</taxon>
        <taxon>Agromyces</taxon>
    </lineage>
</organism>
<keyword evidence="4" id="KW-1185">Reference proteome</keyword>
<dbReference type="RefSeq" id="WP_189086256.1">
    <property type="nucleotide sequence ID" value="NZ_BMRJ01000004.1"/>
</dbReference>
<dbReference type="Proteomes" id="UP000610303">
    <property type="component" value="Unassembled WGS sequence"/>
</dbReference>
<sequence>MISVPRWLLLVLAALFSTYHVILGVYSLAVPASPWPAVVALACYAFATVLSLWPSSRARMPDWLAAFDLAVSIALPLLATSQLDAAGDNGYATWYVAAVGTLMTIAAARRQLVVAWLGVIALAVQTMVWAGPLALGSLGVIGSVVWVAIAHALTSALANSARETRRYAQAEREAAAWQAAQDAYLFEGRMRLAHTNRVAAPMLRRIIDRDGVLSESQREECRRLEAAIRDEIRGRMLLTDAVRVEVQRARERGMTVTLLDEGGIDDLDEVARDRVLSQLAEAIAGSNADRIIARTAAEGSAAAVTVVGLRTSAVPGDDGDDAEVELWLEIPRLPESEAEAAMRAAEIESAED</sequence>
<protein>
    <submittedName>
        <fullName evidence="3">Uncharacterized protein</fullName>
    </submittedName>
</protein>
<accession>A0A918FF55</accession>
<keyword evidence="2" id="KW-0472">Membrane</keyword>
<gene>
    <name evidence="3" type="ORF">GCM10010196_30440</name>
</gene>
<reference evidence="3" key="1">
    <citation type="journal article" date="2014" name="Int. J. Syst. Evol. Microbiol.">
        <title>Complete genome sequence of Corynebacterium casei LMG S-19264T (=DSM 44701T), isolated from a smear-ripened cheese.</title>
        <authorList>
            <consortium name="US DOE Joint Genome Institute (JGI-PGF)"/>
            <person name="Walter F."/>
            <person name="Albersmeier A."/>
            <person name="Kalinowski J."/>
            <person name="Ruckert C."/>
        </authorList>
    </citation>
    <scope>NUCLEOTIDE SEQUENCE</scope>
    <source>
        <strain evidence="3">JCM 3346</strain>
    </source>
</reference>
<comment type="caution">
    <text evidence="3">The sequence shown here is derived from an EMBL/GenBank/DDBJ whole genome shotgun (WGS) entry which is preliminary data.</text>
</comment>
<dbReference type="AlphaFoldDB" id="A0A918FF55"/>
<feature type="transmembrane region" description="Helical" evidence="2">
    <location>
        <begin position="35"/>
        <end position="53"/>
    </location>
</feature>
<feature type="transmembrane region" description="Helical" evidence="2">
    <location>
        <begin position="60"/>
        <end position="79"/>
    </location>
</feature>
<feature type="transmembrane region" description="Helical" evidence="2">
    <location>
        <begin position="7"/>
        <end position="29"/>
    </location>
</feature>
<keyword evidence="2" id="KW-1133">Transmembrane helix</keyword>
<name>A0A918FF55_AGRME</name>
<feature type="transmembrane region" description="Helical" evidence="2">
    <location>
        <begin position="137"/>
        <end position="158"/>
    </location>
</feature>